<comment type="caution">
    <text evidence="1">The sequence shown here is derived from an EMBL/GenBank/DDBJ whole genome shotgun (WGS) entry which is preliminary data.</text>
</comment>
<evidence type="ECO:0000313" key="2">
    <source>
        <dbReference type="Proteomes" id="UP001378960"/>
    </source>
</evidence>
<protein>
    <submittedName>
        <fullName evidence="1">Uncharacterized protein</fullName>
    </submittedName>
</protein>
<reference evidence="1 2" key="1">
    <citation type="journal article" date="2023" name="Elife">
        <title>Identification of key yeast species and microbe-microbe interactions impacting larval growth of Drosophila in the wild.</title>
        <authorList>
            <person name="Mure A."/>
            <person name="Sugiura Y."/>
            <person name="Maeda R."/>
            <person name="Honda K."/>
            <person name="Sakurai N."/>
            <person name="Takahashi Y."/>
            <person name="Watada M."/>
            <person name="Katoh T."/>
            <person name="Gotoh A."/>
            <person name="Gotoh Y."/>
            <person name="Taniguchi I."/>
            <person name="Nakamura K."/>
            <person name="Hayashi T."/>
            <person name="Katayama T."/>
            <person name="Uemura T."/>
            <person name="Hattori Y."/>
        </authorList>
    </citation>
    <scope>NUCLEOTIDE SEQUENCE [LARGE SCALE GENOMIC DNA]</scope>
    <source>
        <strain evidence="1 2">PK-24</strain>
    </source>
</reference>
<evidence type="ECO:0000313" key="1">
    <source>
        <dbReference type="EMBL" id="GMM44237.1"/>
    </source>
</evidence>
<accession>A0AAV5QZ11</accession>
<keyword evidence="2" id="KW-1185">Reference proteome</keyword>
<organism evidence="1 2">
    <name type="scientific">Pichia kluyveri</name>
    <name type="common">Yeast</name>
    <dbReference type="NCBI Taxonomy" id="36015"/>
    <lineage>
        <taxon>Eukaryota</taxon>
        <taxon>Fungi</taxon>
        <taxon>Dikarya</taxon>
        <taxon>Ascomycota</taxon>
        <taxon>Saccharomycotina</taxon>
        <taxon>Pichiomycetes</taxon>
        <taxon>Pichiales</taxon>
        <taxon>Pichiaceae</taxon>
        <taxon>Pichia</taxon>
    </lineage>
</organism>
<gene>
    <name evidence="1" type="ORF">DAPK24_008120</name>
</gene>
<proteinExistence type="predicted"/>
<dbReference type="EMBL" id="BTGB01000001">
    <property type="protein sequence ID" value="GMM44237.1"/>
    <property type="molecule type" value="Genomic_DNA"/>
</dbReference>
<dbReference type="AlphaFoldDB" id="A0AAV5QZ11"/>
<dbReference type="Proteomes" id="UP001378960">
    <property type="component" value="Unassembled WGS sequence"/>
</dbReference>
<name>A0AAV5QZ11_PICKL</name>
<sequence>MSTDYIPPDILARLQRRHISAEFFNVFAEKTHTLSETLKEAIRKDEENNKERQQLLELIEKERQIYHKREVDKQHLKLVPDVLTPEEITAYDDIIHAMTHVKILLRTQAPSK</sequence>